<keyword evidence="5" id="KW-1185">Reference proteome</keyword>
<evidence type="ECO:0000256" key="1">
    <source>
        <dbReference type="ARBA" id="ARBA00022500"/>
    </source>
</evidence>
<organism evidence="4 5">
    <name type="scientific">Sulfurospirillum tamanense</name>
    <dbReference type="NCBI Taxonomy" id="2813362"/>
    <lineage>
        <taxon>Bacteria</taxon>
        <taxon>Pseudomonadati</taxon>
        <taxon>Campylobacterota</taxon>
        <taxon>Epsilonproteobacteria</taxon>
        <taxon>Campylobacterales</taxon>
        <taxon>Sulfurospirillaceae</taxon>
        <taxon>Sulfurospirillum</taxon>
    </lineage>
</organism>
<evidence type="ECO:0000313" key="4">
    <source>
        <dbReference type="EMBL" id="MBN2965521.1"/>
    </source>
</evidence>
<dbReference type="EMBL" id="JAFHKK010000043">
    <property type="protein sequence ID" value="MBN2965521.1"/>
    <property type="molecule type" value="Genomic_DNA"/>
</dbReference>
<reference evidence="4" key="2">
    <citation type="submission" date="2021-02" db="EMBL/GenBank/DDBJ databases">
        <authorList>
            <person name="Merkel A.Y."/>
        </authorList>
    </citation>
    <scope>NUCLEOTIDE SEQUENCE</scope>
    <source>
        <strain evidence="4">T05b</strain>
    </source>
</reference>
<dbReference type="InterPro" id="IPR001789">
    <property type="entry name" value="Sig_transdc_resp-reg_receiver"/>
</dbReference>
<dbReference type="SUPFAM" id="SSF103039">
    <property type="entry name" value="CheC-like"/>
    <property type="match status" value="1"/>
</dbReference>
<dbReference type="InterPro" id="IPR038756">
    <property type="entry name" value="CheX-like"/>
</dbReference>
<dbReference type="InterPro" id="IPR028051">
    <property type="entry name" value="CheX-like_dom"/>
</dbReference>
<feature type="domain" description="Response regulatory" evidence="3">
    <location>
        <begin position="121"/>
        <end position="236"/>
    </location>
</feature>
<evidence type="ECO:0000313" key="5">
    <source>
        <dbReference type="Proteomes" id="UP000703590"/>
    </source>
</evidence>
<protein>
    <submittedName>
        <fullName evidence="4">Chemotaxis protein CheX</fullName>
    </submittedName>
</protein>
<evidence type="ECO:0000256" key="2">
    <source>
        <dbReference type="PROSITE-ProRule" id="PRU00169"/>
    </source>
</evidence>
<dbReference type="Gene3D" id="3.40.1550.10">
    <property type="entry name" value="CheC-like"/>
    <property type="match status" value="1"/>
</dbReference>
<accession>A0ABS2WV43</accession>
<dbReference type="InterPro" id="IPR011006">
    <property type="entry name" value="CheY-like_superfamily"/>
</dbReference>
<dbReference type="SUPFAM" id="SSF52172">
    <property type="entry name" value="CheY-like"/>
    <property type="match status" value="1"/>
</dbReference>
<dbReference type="PANTHER" id="PTHR39452:SF1">
    <property type="entry name" value="CHEY-P PHOSPHATASE CHEX"/>
    <property type="match status" value="1"/>
</dbReference>
<comment type="caution">
    <text evidence="2">Lacks conserved residue(s) required for the propagation of feature annotation.</text>
</comment>
<dbReference type="Proteomes" id="UP000703590">
    <property type="component" value="Unassembled WGS sequence"/>
</dbReference>
<dbReference type="Pfam" id="PF13690">
    <property type="entry name" value="CheX"/>
    <property type="match status" value="1"/>
</dbReference>
<dbReference type="CDD" id="cd17906">
    <property type="entry name" value="CheX"/>
    <property type="match status" value="1"/>
</dbReference>
<evidence type="ECO:0000259" key="3">
    <source>
        <dbReference type="PROSITE" id="PS50110"/>
    </source>
</evidence>
<comment type="caution">
    <text evidence="4">The sequence shown here is derived from an EMBL/GenBank/DDBJ whole genome shotgun (WGS) entry which is preliminary data.</text>
</comment>
<reference evidence="4" key="1">
    <citation type="submission" date="2021-02" db="EMBL/GenBank/DDBJ databases">
        <title>Sulfurospirillum tamanensis sp. nov.</title>
        <authorList>
            <person name="Frolova A."/>
            <person name="Merkel A."/>
            <person name="Slobodkin A."/>
        </authorList>
    </citation>
    <scope>NUCLEOTIDE SEQUENCE</scope>
    <source>
        <strain evidence="4">T05b</strain>
    </source>
</reference>
<dbReference type="InterPro" id="IPR028976">
    <property type="entry name" value="CheC-like_sf"/>
</dbReference>
<dbReference type="PANTHER" id="PTHR39452">
    <property type="entry name" value="CHEY-P PHOSPHATASE CHEX"/>
    <property type="match status" value="1"/>
</dbReference>
<keyword evidence="1" id="KW-0145">Chemotaxis</keyword>
<name>A0ABS2WV43_9BACT</name>
<dbReference type="PROSITE" id="PS50110">
    <property type="entry name" value="RESPONSE_REGULATORY"/>
    <property type="match status" value="1"/>
</dbReference>
<sequence>MYTIQNEIMTVSYAGTMQEQKVTMLVNTIISARESIKNRHVKGVVLSLKSAMYDAKSLKFLITRLESIPKLLEVPVALTDYSARTYEALKVMTSGTPVKLCKTVQAARLFFAPKTLKKDLNILVFDEDESNMDKICMMLVRQGYSVHRATDESDFKRRMENGYDIAITQCHLNSAATKPVTSALPLSKVLVANLPVFMDTAVETLVSYTGMEAKKTSHQIKPFTTKIEGDVVTAVMHFKGDIQGHFVLLFPRPLAVYALEAMLGEEVLVTDNEAIMDGVGELCNIITGSAKSKLSKINVRVIFDLPKTYTTVSALTAAIGQENGIWIDMQLDGNPFYMFITK</sequence>
<gene>
    <name evidence="4" type="ORF">JWV37_12085</name>
</gene>
<dbReference type="RefSeq" id="WP_205460081.1">
    <property type="nucleotide sequence ID" value="NZ_JAFHKK010000043.1"/>
</dbReference>
<proteinExistence type="predicted"/>